<evidence type="ECO:0000256" key="4">
    <source>
        <dbReference type="ARBA" id="ARBA00022692"/>
    </source>
</evidence>
<protein>
    <recommendedName>
        <fullName evidence="10">Porin</fullName>
    </recommendedName>
</protein>
<comment type="similarity">
    <text evidence="1 10">Belongs to the alphaproteobacteria porin family.</text>
</comment>
<comment type="function">
    <text evidence="10">Forms passive diffusion pores that allow small molecular weight hydrophilic materials across the outer membrane.</text>
</comment>
<dbReference type="GO" id="GO:0015288">
    <property type="term" value="F:porin activity"/>
    <property type="evidence" value="ECO:0007669"/>
    <property type="project" value="UniProtKB-KW"/>
</dbReference>
<dbReference type="Proteomes" id="UP000323300">
    <property type="component" value="Unassembled WGS sequence"/>
</dbReference>
<keyword evidence="12" id="KW-1185">Reference proteome</keyword>
<dbReference type="InterPro" id="IPR003684">
    <property type="entry name" value="Porin_alphabac"/>
</dbReference>
<sequence>MSIRKLLFGSAAALFAATSAQAADAVVVAEPEPVEYVRVCDVYGAGYYYIPGTETCLKIGGYMRYDIGAGDLFGLTSYDKKDWADNGDYNENDTYYKRARIQLNLDARTETELGTLRAYAALRFQWDTNQGGVDLDGDGTNESPVVSTADEFILNHAYIELGGFRVGKTDSLFTTFTDYAGTIINDDFAVPFGPYDTHQISYTFNTDNGFTAAVAVEEGSGVDYTLDDYVPHVVAGVGYSGGWGGVHVVGGYDAVWEEFAVKAKLDVKATEALSLFVMAGYKSAEDVGGVDDAGPNYYGNWGGTWAVWGGGRYVVSPKAAINVQLAYDDFETFSAVANVAYELVPGFTITPEIAYAENFDDNTANAFDDGEFGGFLRFQRNF</sequence>
<dbReference type="GO" id="GO:0009279">
    <property type="term" value="C:cell outer membrane"/>
    <property type="evidence" value="ECO:0007669"/>
    <property type="project" value="UniProtKB-SubCell"/>
</dbReference>
<evidence type="ECO:0000256" key="6">
    <source>
        <dbReference type="ARBA" id="ARBA00023065"/>
    </source>
</evidence>
<dbReference type="Pfam" id="PF02530">
    <property type="entry name" value="Porin_2"/>
    <property type="match status" value="1"/>
</dbReference>
<gene>
    <name evidence="11" type="ORF">SAMN04488498_11474</name>
</gene>
<dbReference type="OrthoDB" id="7801681at2"/>
<evidence type="ECO:0000313" key="12">
    <source>
        <dbReference type="Proteomes" id="UP000323300"/>
    </source>
</evidence>
<evidence type="ECO:0000256" key="3">
    <source>
        <dbReference type="ARBA" id="ARBA00022452"/>
    </source>
</evidence>
<evidence type="ECO:0000313" key="11">
    <source>
        <dbReference type="EMBL" id="SFK84063.1"/>
    </source>
</evidence>
<name>A0A1I4CTG3_9HYPH</name>
<evidence type="ECO:0000256" key="1">
    <source>
        <dbReference type="ARBA" id="ARBA00009521"/>
    </source>
</evidence>
<dbReference type="SUPFAM" id="SSF56935">
    <property type="entry name" value="Porins"/>
    <property type="match status" value="1"/>
</dbReference>
<organism evidence="11 12">
    <name type="scientific">Neomesorhizobium albiziae</name>
    <dbReference type="NCBI Taxonomy" id="335020"/>
    <lineage>
        <taxon>Bacteria</taxon>
        <taxon>Pseudomonadati</taxon>
        <taxon>Pseudomonadota</taxon>
        <taxon>Alphaproteobacteria</taxon>
        <taxon>Hyphomicrobiales</taxon>
        <taxon>Phyllobacteriaceae</taxon>
        <taxon>Neomesorhizobium</taxon>
    </lineage>
</organism>
<evidence type="ECO:0000256" key="5">
    <source>
        <dbReference type="ARBA" id="ARBA00022729"/>
    </source>
</evidence>
<keyword evidence="9 10" id="KW-0998">Cell outer membrane</keyword>
<evidence type="ECO:0000256" key="10">
    <source>
        <dbReference type="RuleBase" id="RU364005"/>
    </source>
</evidence>
<dbReference type="GO" id="GO:0046930">
    <property type="term" value="C:pore complex"/>
    <property type="evidence" value="ECO:0007669"/>
    <property type="project" value="UniProtKB-KW"/>
</dbReference>
<proteinExistence type="inferred from homology"/>
<evidence type="ECO:0000256" key="7">
    <source>
        <dbReference type="ARBA" id="ARBA00023114"/>
    </source>
</evidence>
<reference evidence="11 12" key="1">
    <citation type="submission" date="2016-10" db="EMBL/GenBank/DDBJ databases">
        <authorList>
            <person name="Varghese N."/>
            <person name="Submissions S."/>
        </authorList>
    </citation>
    <scope>NUCLEOTIDE SEQUENCE [LARGE SCALE GENOMIC DNA]</scope>
    <source>
        <strain evidence="11 12">DSM 21822</strain>
    </source>
</reference>
<keyword evidence="8 10" id="KW-0472">Membrane</keyword>
<evidence type="ECO:0000256" key="9">
    <source>
        <dbReference type="ARBA" id="ARBA00023237"/>
    </source>
</evidence>
<accession>A0A1I4CTG3</accession>
<keyword evidence="3 10" id="KW-1134">Transmembrane beta strand</keyword>
<keyword evidence="4 10" id="KW-0812">Transmembrane</keyword>
<dbReference type="GO" id="GO:0006811">
    <property type="term" value="P:monoatomic ion transport"/>
    <property type="evidence" value="ECO:0007669"/>
    <property type="project" value="UniProtKB-KW"/>
</dbReference>
<dbReference type="RefSeq" id="WP_149762156.1">
    <property type="nucleotide sequence ID" value="NZ_BSPE01000018.1"/>
</dbReference>
<evidence type="ECO:0000256" key="2">
    <source>
        <dbReference type="ARBA" id="ARBA00022448"/>
    </source>
</evidence>
<keyword evidence="2 10" id="KW-0813">Transport</keyword>
<keyword evidence="6 10" id="KW-0406">Ion transport</keyword>
<evidence type="ECO:0000256" key="8">
    <source>
        <dbReference type="ARBA" id="ARBA00023136"/>
    </source>
</evidence>
<feature type="chain" id="PRO_5009364149" description="Porin" evidence="10">
    <location>
        <begin position="23"/>
        <end position="382"/>
    </location>
</feature>
<feature type="signal peptide" evidence="10">
    <location>
        <begin position="1"/>
        <end position="22"/>
    </location>
</feature>
<comment type="domain">
    <text evidence="10">Consists of 16-stranded beta-barrel sheets, with large surface-exposed loops, that form a transmembrane pore at the center of each barrel. The pore is partially ocluded by a peptide loop that folds into the pore lumen.</text>
</comment>
<keyword evidence="5 10" id="KW-0732">Signal</keyword>
<dbReference type="AlphaFoldDB" id="A0A1I4CTG3"/>
<comment type="subcellular location">
    <subcellularLocation>
        <location evidence="10">Cell outer membrane</location>
        <topology evidence="10">Multi-pass membrane protein</topology>
    </subcellularLocation>
</comment>
<dbReference type="EMBL" id="FOSL01000014">
    <property type="protein sequence ID" value="SFK84063.1"/>
    <property type="molecule type" value="Genomic_DNA"/>
</dbReference>
<keyword evidence="7 10" id="KW-0626">Porin</keyword>